<proteinExistence type="predicted"/>
<comment type="caution">
    <text evidence="2">The sequence shown here is derived from an EMBL/GenBank/DDBJ whole genome shotgun (WGS) entry which is preliminary data.</text>
</comment>
<keyword evidence="3" id="KW-1185">Reference proteome</keyword>
<reference evidence="2 3" key="1">
    <citation type="submission" date="2024-12" db="EMBL/GenBank/DDBJ databases">
        <authorList>
            <person name="Li X."/>
            <person name="Zhang D."/>
        </authorList>
    </citation>
    <scope>NUCLEOTIDE SEQUENCE [LARGE SCALE GENOMIC DNA]</scope>
    <source>
        <strain evidence="2 3">JCM19602</strain>
    </source>
</reference>
<keyword evidence="1" id="KW-0472">Membrane</keyword>
<dbReference type="EMBL" id="JBJOSA010000007">
    <property type="protein sequence ID" value="MFL8937236.1"/>
    <property type="molecule type" value="Genomic_DNA"/>
</dbReference>
<dbReference type="RefSeq" id="WP_411159587.1">
    <property type="nucleotide sequence ID" value="NZ_JBJOSA010000007.1"/>
</dbReference>
<keyword evidence="1" id="KW-0812">Transmembrane</keyword>
<dbReference type="Proteomes" id="UP001628668">
    <property type="component" value="Unassembled WGS sequence"/>
</dbReference>
<feature type="transmembrane region" description="Helical" evidence="1">
    <location>
        <begin position="87"/>
        <end position="105"/>
    </location>
</feature>
<keyword evidence="1" id="KW-1133">Transmembrane helix</keyword>
<evidence type="ECO:0000313" key="3">
    <source>
        <dbReference type="Proteomes" id="UP001628668"/>
    </source>
</evidence>
<feature type="transmembrane region" description="Helical" evidence="1">
    <location>
        <begin position="57"/>
        <end position="75"/>
    </location>
</feature>
<evidence type="ECO:0000256" key="1">
    <source>
        <dbReference type="SAM" id="Phobius"/>
    </source>
</evidence>
<evidence type="ECO:0000313" key="2">
    <source>
        <dbReference type="EMBL" id="MFL8937236.1"/>
    </source>
</evidence>
<accession>A0ABW8VPB2</accession>
<protein>
    <submittedName>
        <fullName evidence="2">Uncharacterized protein</fullName>
    </submittedName>
</protein>
<organism evidence="2 3">
    <name type="scientific">Rossellomorea oryzaecorticis</name>
    <dbReference type="NCBI Taxonomy" id="1396505"/>
    <lineage>
        <taxon>Bacteria</taxon>
        <taxon>Bacillati</taxon>
        <taxon>Bacillota</taxon>
        <taxon>Bacilli</taxon>
        <taxon>Bacillales</taxon>
        <taxon>Bacillaceae</taxon>
        <taxon>Rossellomorea</taxon>
    </lineage>
</organism>
<sequence length="140" mass="15778">MHFKIDSFVLQESIKKLTERLINAKTDTEACNLLVNVNSIGELNKVKAFINCQKKEIGNNFSAFAIFISVFALLLPALEKLFNDSNFAFIILSLSLSLGFGLVIFKEGIPFINKTNEYNSKIDYIVYLINEEISSRDSSV</sequence>
<gene>
    <name evidence="2" type="ORF">ACKA06_10590</name>
</gene>
<name>A0ABW8VPB2_9BACI</name>